<dbReference type="GO" id="GO:0008270">
    <property type="term" value="F:zinc ion binding"/>
    <property type="evidence" value="ECO:0007669"/>
    <property type="project" value="UniProtKB-KW"/>
</dbReference>
<organism evidence="4 5">
    <name type="scientific">Rhodotorula mucilaginosa</name>
    <name type="common">Yeast</name>
    <name type="synonym">Rhodotorula rubra</name>
    <dbReference type="NCBI Taxonomy" id="5537"/>
    <lineage>
        <taxon>Eukaryota</taxon>
        <taxon>Fungi</taxon>
        <taxon>Dikarya</taxon>
        <taxon>Basidiomycota</taxon>
        <taxon>Pucciniomycotina</taxon>
        <taxon>Microbotryomycetes</taxon>
        <taxon>Sporidiobolales</taxon>
        <taxon>Sporidiobolaceae</taxon>
        <taxon>Rhodotorula</taxon>
    </lineage>
</organism>
<dbReference type="SMART" id="SM00356">
    <property type="entry name" value="ZnF_C3H1"/>
    <property type="match status" value="1"/>
</dbReference>
<dbReference type="InterPro" id="IPR000571">
    <property type="entry name" value="Znf_CCCH"/>
</dbReference>
<feature type="compositionally biased region" description="Basic and acidic residues" evidence="2">
    <location>
        <begin position="370"/>
        <end position="382"/>
    </location>
</feature>
<evidence type="ECO:0000256" key="2">
    <source>
        <dbReference type="SAM" id="MobiDB-lite"/>
    </source>
</evidence>
<keyword evidence="1" id="KW-0479">Metal-binding</keyword>
<dbReference type="AlphaFoldDB" id="A0A9P6W5R2"/>
<feature type="region of interest" description="Disordered" evidence="2">
    <location>
        <begin position="288"/>
        <end position="489"/>
    </location>
</feature>
<feature type="compositionally biased region" description="Low complexity" evidence="2">
    <location>
        <begin position="659"/>
        <end position="677"/>
    </location>
</feature>
<feature type="region of interest" description="Disordered" evidence="2">
    <location>
        <begin position="510"/>
        <end position="550"/>
    </location>
</feature>
<protein>
    <submittedName>
        <fullName evidence="4">Nuclear fragile X mental retardation protein interacting protein 1</fullName>
    </submittedName>
</protein>
<feature type="region of interest" description="Disordered" evidence="2">
    <location>
        <begin position="130"/>
        <end position="215"/>
    </location>
</feature>
<feature type="compositionally biased region" description="Gly residues" evidence="2">
    <location>
        <begin position="342"/>
        <end position="361"/>
    </location>
</feature>
<proteinExistence type="predicted"/>
<comment type="caution">
    <text evidence="4">The sequence shown here is derived from an EMBL/GenBank/DDBJ whole genome shotgun (WGS) entry which is preliminary data.</text>
</comment>
<evidence type="ECO:0000313" key="5">
    <source>
        <dbReference type="Proteomes" id="UP000777482"/>
    </source>
</evidence>
<accession>A0A9P6W5R2</accession>
<name>A0A9P6W5R2_RHOMI</name>
<feature type="compositionally biased region" description="Basic and acidic residues" evidence="2">
    <location>
        <begin position="609"/>
        <end position="618"/>
    </location>
</feature>
<dbReference type="InterPro" id="IPR019496">
    <property type="entry name" value="NUFIP1_cons_dom"/>
</dbReference>
<evidence type="ECO:0000259" key="3">
    <source>
        <dbReference type="PROSITE" id="PS50103"/>
    </source>
</evidence>
<feature type="compositionally biased region" description="Pro residues" evidence="2">
    <location>
        <begin position="66"/>
        <end position="81"/>
    </location>
</feature>
<dbReference type="EMBL" id="PUHQ01000023">
    <property type="protein sequence ID" value="KAG0662902.1"/>
    <property type="molecule type" value="Genomic_DNA"/>
</dbReference>
<feature type="domain" description="C3H1-type" evidence="3">
    <location>
        <begin position="490"/>
        <end position="518"/>
    </location>
</feature>
<feature type="compositionally biased region" description="Acidic residues" evidence="2">
    <location>
        <begin position="404"/>
        <end position="430"/>
    </location>
</feature>
<feature type="region of interest" description="Disordered" evidence="2">
    <location>
        <begin position="1"/>
        <end position="37"/>
    </location>
</feature>
<feature type="zinc finger region" description="C3H1-type" evidence="1">
    <location>
        <begin position="490"/>
        <end position="518"/>
    </location>
</feature>
<feature type="region of interest" description="Disordered" evidence="2">
    <location>
        <begin position="63"/>
        <end position="94"/>
    </location>
</feature>
<dbReference type="OrthoDB" id="273070at2759"/>
<dbReference type="Proteomes" id="UP000777482">
    <property type="component" value="Unassembled WGS sequence"/>
</dbReference>
<feature type="compositionally biased region" description="Low complexity" evidence="2">
    <location>
        <begin position="20"/>
        <end position="34"/>
    </location>
</feature>
<evidence type="ECO:0000256" key="1">
    <source>
        <dbReference type="PROSITE-ProRule" id="PRU00723"/>
    </source>
</evidence>
<keyword evidence="5" id="KW-1185">Reference proteome</keyword>
<evidence type="ECO:0000313" key="4">
    <source>
        <dbReference type="EMBL" id="KAG0662902.1"/>
    </source>
</evidence>
<sequence>MSYSNNQPPRRTAPLIQRPSAAASASASSSSSSAPNAHLAGSIASAFAGMGYSYPNAHYNPAFHPHLPPQPGFQQPPPYIPQVPQYPIYHPQAPPAPAYGQPNYYAAQSYPAPAAAGPSAYPYPYSHPAAAPVPGPSQQPVLQIPPQRHGLPARPPPTQQQQLKRPRTLDGKAVAAAATGSNSTRPLPYQDDHQHAPPPPAAAPPRARIQQQRGPEVVRCCKDDCTFTGSRKAVREHEEDRHLIFAPGREPKPWNGSLKPIDGSVIEGTGISLDTPEALARWIEERKKRWPSKKVVEEKEKARAERVAAGLEAPPRERGGGRGRGRGRGGGPSDFSARGGRGRNGLGRGGYSGGAGDGDGGSEQALRAQVKTEMDGEKRAEGEAPAAKRLKMSAAARDGGRDDNEGDEIKEEDDDDNIKEEEEDEDDGAPEEMAAKPPTKPVKAEGEASSSAPPLGEQPADRPEQLDSSLAGSAPAAGQSEEGGGEPAPKRFQVVCRHWRKGNCALGDVECPYLHHLPPNAGPPPPPKRRRPAPPPAPHNPFARPAGFSDPFSLVEERDHRHIVADVLQVIEFLGANDWLQGVEIRRGQVDEESGIQVLGETTQDEAVSGERKEEEPSKQTAGIVELSEGSDKEVLPQSSAVDLSSDAPRETTAPTLLAPDSNATASAPAPSKSSTTGAGVGLFADYGSDSDDEAEVEQAVASALLASAP</sequence>
<reference evidence="4 5" key="1">
    <citation type="submission" date="2020-11" db="EMBL/GenBank/DDBJ databases">
        <title>Kefir isolates.</title>
        <authorList>
            <person name="Marcisauskas S."/>
            <person name="Kim Y."/>
            <person name="Blasche S."/>
        </authorList>
    </citation>
    <scope>NUCLEOTIDE SEQUENCE [LARGE SCALE GENOMIC DNA]</scope>
    <source>
        <strain evidence="4 5">KR</strain>
    </source>
</reference>
<keyword evidence="1" id="KW-0862">Zinc</keyword>
<dbReference type="Pfam" id="PF10453">
    <property type="entry name" value="NUFIP1"/>
    <property type="match status" value="1"/>
</dbReference>
<dbReference type="PROSITE" id="PS50103">
    <property type="entry name" value="ZF_C3H1"/>
    <property type="match status" value="1"/>
</dbReference>
<keyword evidence="1" id="KW-0863">Zinc-finger</keyword>
<feature type="compositionally biased region" description="Basic and acidic residues" evidence="2">
    <location>
        <begin position="294"/>
        <end position="306"/>
    </location>
</feature>
<gene>
    <name evidence="4" type="primary">NUFIP1</name>
    <name evidence="4" type="ORF">C6P46_002990</name>
</gene>
<feature type="compositionally biased region" description="Low complexity" evidence="2">
    <location>
        <begin position="82"/>
        <end position="91"/>
    </location>
</feature>
<feature type="region of interest" description="Disordered" evidence="2">
    <location>
        <begin position="594"/>
        <end position="696"/>
    </location>
</feature>